<dbReference type="Proteomes" id="UP000865968">
    <property type="component" value="Unassembled WGS sequence"/>
</dbReference>
<dbReference type="AlphaFoldDB" id="A0AAN5RZ17"/>
<proteinExistence type="predicted"/>
<gene>
    <name evidence="2" type="ORF">I8608_001005</name>
</gene>
<evidence type="ECO:0000313" key="2">
    <source>
        <dbReference type="EMBL" id="HAT3808193.1"/>
    </source>
</evidence>
<reference evidence="2" key="2">
    <citation type="submission" date="2020-10" db="EMBL/GenBank/DDBJ databases">
        <authorList>
            <consortium name="NCBI Pathogen Detection Project"/>
        </authorList>
    </citation>
    <scope>NUCLEOTIDE SEQUENCE</scope>
    <source>
        <strain evidence="2">Morganella morganii ARLG-3209</strain>
    </source>
</reference>
<sequence length="66" mass="7243">MKNKTSFMPQQLLRNDRSDTKSVSFHQVNNINVTGVSDPQEAAGLSGDAVGRNNQILVRNLESKVS</sequence>
<accession>A0AAN5RZ17</accession>
<feature type="compositionally biased region" description="Polar residues" evidence="1">
    <location>
        <begin position="1"/>
        <end position="13"/>
    </location>
</feature>
<evidence type="ECO:0000313" key="3">
    <source>
        <dbReference type="Proteomes" id="UP000865968"/>
    </source>
</evidence>
<organism evidence="2 3">
    <name type="scientific">Morganella morganii</name>
    <name type="common">Proteus morganii</name>
    <dbReference type="NCBI Taxonomy" id="582"/>
    <lineage>
        <taxon>Bacteria</taxon>
        <taxon>Pseudomonadati</taxon>
        <taxon>Pseudomonadota</taxon>
        <taxon>Gammaproteobacteria</taxon>
        <taxon>Enterobacterales</taxon>
        <taxon>Morganellaceae</taxon>
        <taxon>Morganella</taxon>
    </lineage>
</organism>
<feature type="region of interest" description="Disordered" evidence="1">
    <location>
        <begin position="1"/>
        <end position="21"/>
    </location>
</feature>
<reference evidence="2" key="1">
    <citation type="journal article" date="2018" name="Genome Biol.">
        <title>SKESA: strategic k-mer extension for scrupulous assemblies.</title>
        <authorList>
            <person name="Souvorov A."/>
            <person name="Agarwala R."/>
            <person name="Lipman D.J."/>
        </authorList>
    </citation>
    <scope>NUCLEOTIDE SEQUENCE</scope>
    <source>
        <strain evidence="2">Morganella morganii ARLG-3209</strain>
    </source>
</reference>
<evidence type="ECO:0000256" key="1">
    <source>
        <dbReference type="SAM" id="MobiDB-lite"/>
    </source>
</evidence>
<name>A0AAN5RZ17_MORMO</name>
<protein>
    <submittedName>
        <fullName evidence="2">Uncharacterized protein</fullName>
    </submittedName>
</protein>
<dbReference type="EMBL" id="DACSWI010000001">
    <property type="protein sequence ID" value="HAT3808193.1"/>
    <property type="molecule type" value="Genomic_DNA"/>
</dbReference>
<comment type="caution">
    <text evidence="2">The sequence shown here is derived from an EMBL/GenBank/DDBJ whole genome shotgun (WGS) entry which is preliminary data.</text>
</comment>